<name>A0AAE3R428_9BACT</name>
<evidence type="ECO:0000313" key="1">
    <source>
        <dbReference type="EMBL" id="MDJ1501207.1"/>
    </source>
</evidence>
<dbReference type="Proteomes" id="UP001232063">
    <property type="component" value="Unassembled WGS sequence"/>
</dbReference>
<sequence length="46" mass="5534">MQKVIKDLVPFLQLNRYKDSLVIDFESKLYSFEEFENVWGDYDALS</sequence>
<protein>
    <submittedName>
        <fullName evidence="1">Uncharacterized protein</fullName>
    </submittedName>
</protein>
<comment type="caution">
    <text evidence="1">The sequence shown here is derived from an EMBL/GenBank/DDBJ whole genome shotgun (WGS) entry which is preliminary data.</text>
</comment>
<gene>
    <name evidence="1" type="ORF">QNI22_11135</name>
</gene>
<dbReference type="RefSeq" id="WP_314510700.1">
    <property type="nucleotide sequence ID" value="NZ_JASJOU010000003.1"/>
</dbReference>
<accession>A0AAE3R428</accession>
<proteinExistence type="predicted"/>
<organism evidence="1 2">
    <name type="scientific">Xanthocytophaga agilis</name>
    <dbReference type="NCBI Taxonomy" id="3048010"/>
    <lineage>
        <taxon>Bacteria</taxon>
        <taxon>Pseudomonadati</taxon>
        <taxon>Bacteroidota</taxon>
        <taxon>Cytophagia</taxon>
        <taxon>Cytophagales</taxon>
        <taxon>Rhodocytophagaceae</taxon>
        <taxon>Xanthocytophaga</taxon>
    </lineage>
</organism>
<reference evidence="1" key="1">
    <citation type="submission" date="2023-05" db="EMBL/GenBank/DDBJ databases">
        <authorList>
            <person name="Zhang X."/>
        </authorList>
    </citation>
    <scope>NUCLEOTIDE SEQUENCE</scope>
    <source>
        <strain evidence="1">BD1B2-1</strain>
    </source>
</reference>
<evidence type="ECO:0000313" key="2">
    <source>
        <dbReference type="Proteomes" id="UP001232063"/>
    </source>
</evidence>
<dbReference type="AlphaFoldDB" id="A0AAE3R428"/>
<keyword evidence="2" id="KW-1185">Reference proteome</keyword>
<dbReference type="EMBL" id="JASJOU010000003">
    <property type="protein sequence ID" value="MDJ1501207.1"/>
    <property type="molecule type" value="Genomic_DNA"/>
</dbReference>